<accession>A0A0C2S183</accession>
<dbReference type="OrthoDB" id="3157803at2759"/>
<reference evidence="1 2" key="1">
    <citation type="submission" date="2014-04" db="EMBL/GenBank/DDBJ databases">
        <title>Evolutionary Origins and Diversification of the Mycorrhizal Mutualists.</title>
        <authorList>
            <consortium name="DOE Joint Genome Institute"/>
            <consortium name="Mycorrhizal Genomics Consortium"/>
            <person name="Kohler A."/>
            <person name="Kuo A."/>
            <person name="Nagy L.G."/>
            <person name="Floudas D."/>
            <person name="Copeland A."/>
            <person name="Barry K.W."/>
            <person name="Cichocki N."/>
            <person name="Veneault-Fourrey C."/>
            <person name="LaButti K."/>
            <person name="Lindquist E.A."/>
            <person name="Lipzen A."/>
            <person name="Lundell T."/>
            <person name="Morin E."/>
            <person name="Murat C."/>
            <person name="Riley R."/>
            <person name="Ohm R."/>
            <person name="Sun H."/>
            <person name="Tunlid A."/>
            <person name="Henrissat B."/>
            <person name="Grigoriev I.V."/>
            <person name="Hibbett D.S."/>
            <person name="Martin F."/>
        </authorList>
    </citation>
    <scope>NUCLEOTIDE SEQUENCE [LARGE SCALE GENOMIC DNA]</scope>
    <source>
        <strain evidence="1 2">Koide BX008</strain>
    </source>
</reference>
<evidence type="ECO:0000313" key="1">
    <source>
        <dbReference type="EMBL" id="KIL56400.1"/>
    </source>
</evidence>
<gene>
    <name evidence="1" type="ORF">M378DRAFT_89404</name>
</gene>
<feature type="non-terminal residue" evidence="1">
    <location>
        <position position="1"/>
    </location>
</feature>
<keyword evidence="2" id="KW-1185">Reference proteome</keyword>
<dbReference type="AlphaFoldDB" id="A0A0C2S183"/>
<protein>
    <submittedName>
        <fullName evidence="1">Uncharacterized protein</fullName>
    </submittedName>
</protein>
<name>A0A0C2S183_AMAMK</name>
<dbReference type="Proteomes" id="UP000054549">
    <property type="component" value="Unassembled WGS sequence"/>
</dbReference>
<dbReference type="EMBL" id="KN818424">
    <property type="protein sequence ID" value="KIL56400.1"/>
    <property type="molecule type" value="Genomic_DNA"/>
</dbReference>
<dbReference type="HOGENOM" id="CLU_136331_0_0_1"/>
<evidence type="ECO:0000313" key="2">
    <source>
        <dbReference type="Proteomes" id="UP000054549"/>
    </source>
</evidence>
<proteinExistence type="predicted"/>
<dbReference type="InParanoid" id="A0A0C2S183"/>
<organism evidence="1 2">
    <name type="scientific">Amanita muscaria (strain Koide BX008)</name>
    <dbReference type="NCBI Taxonomy" id="946122"/>
    <lineage>
        <taxon>Eukaryota</taxon>
        <taxon>Fungi</taxon>
        <taxon>Dikarya</taxon>
        <taxon>Basidiomycota</taxon>
        <taxon>Agaricomycotina</taxon>
        <taxon>Agaricomycetes</taxon>
        <taxon>Agaricomycetidae</taxon>
        <taxon>Agaricales</taxon>
        <taxon>Pluteineae</taxon>
        <taxon>Amanitaceae</taxon>
        <taxon>Amanita</taxon>
    </lineage>
</organism>
<sequence length="123" mass="14094">LNHRAIPPPLMKSMQKANKGQMKLDKMLEKGTKPQETFTKEIILRSVAQFVVCNDQALAVANNVFFRNCLVSMRPKTKRSELPSTHDISVYIHNQCVDWLAQLKKDISVSTDYYKEKTTLTNP</sequence>